<comment type="similarity">
    <text evidence="9">Belongs to the SecE/SEC61-gamma family.</text>
</comment>
<keyword evidence="8 9" id="KW-0472">Membrane</keyword>
<evidence type="ECO:0000313" key="11">
    <source>
        <dbReference type="Proteomes" id="UP001056201"/>
    </source>
</evidence>
<comment type="function">
    <text evidence="9">Essential subunit of the Sec protein translocation channel SecYEG. Clamps together the 2 halves of SecY. May contact the channel plug during translocation.</text>
</comment>
<keyword evidence="6 9" id="KW-1133">Transmembrane helix</keyword>
<dbReference type="InterPro" id="IPR038379">
    <property type="entry name" value="SecE_sf"/>
</dbReference>
<accession>A0ABY4SCS3</accession>
<name>A0ABY4SCS3_AQUTE</name>
<proteinExistence type="inferred from homology"/>
<dbReference type="InterPro" id="IPR001901">
    <property type="entry name" value="Translocase_SecE/Sec61-g"/>
</dbReference>
<evidence type="ECO:0000256" key="5">
    <source>
        <dbReference type="ARBA" id="ARBA00022927"/>
    </source>
</evidence>
<dbReference type="InterPro" id="IPR005807">
    <property type="entry name" value="SecE_bac"/>
</dbReference>
<sequence length="129" mass="14089">MATTNPQVETVSSSADKAKLAAAGVLVVGAVAAFYLLAAQPLWLRVVALLVLLAAAVGVFLVSETGKQLIAFGQDSARETKKVVWPSRKEAMQMTGYVFAFVLVMALFLWLTDKTLEWVLYDLVLGWRR</sequence>
<protein>
    <recommendedName>
        <fullName evidence="9">Protein translocase subunit SecE</fullName>
    </recommendedName>
</protein>
<feature type="transmembrane region" description="Helical" evidence="9">
    <location>
        <begin position="20"/>
        <end position="37"/>
    </location>
</feature>
<keyword evidence="3 9" id="KW-1003">Cell membrane</keyword>
<dbReference type="NCBIfam" id="TIGR00964">
    <property type="entry name" value="secE_bact"/>
    <property type="match status" value="1"/>
</dbReference>
<dbReference type="RefSeq" id="WP_250198108.1">
    <property type="nucleotide sequence ID" value="NZ_CP097636.1"/>
</dbReference>
<evidence type="ECO:0000256" key="1">
    <source>
        <dbReference type="ARBA" id="ARBA00004370"/>
    </source>
</evidence>
<comment type="subunit">
    <text evidence="9">Component of the Sec protein translocase complex. Heterotrimer consisting of SecY, SecE and SecG subunits. The heterotrimers can form oligomers, although 1 heterotrimer is thought to be able to translocate proteins. Interacts with the ribosome. Interacts with SecDF, and other proteins may be involved. Interacts with SecA.</text>
</comment>
<evidence type="ECO:0000256" key="4">
    <source>
        <dbReference type="ARBA" id="ARBA00022692"/>
    </source>
</evidence>
<dbReference type="PANTHER" id="PTHR33910">
    <property type="entry name" value="PROTEIN TRANSLOCASE SUBUNIT SECE"/>
    <property type="match status" value="1"/>
</dbReference>
<organism evidence="10 11">
    <name type="scientific">Aquincola tertiaricarbonis</name>
    <dbReference type="NCBI Taxonomy" id="391953"/>
    <lineage>
        <taxon>Bacteria</taxon>
        <taxon>Pseudomonadati</taxon>
        <taxon>Pseudomonadota</taxon>
        <taxon>Betaproteobacteria</taxon>
        <taxon>Burkholderiales</taxon>
        <taxon>Sphaerotilaceae</taxon>
        <taxon>Aquincola</taxon>
    </lineage>
</organism>
<keyword evidence="11" id="KW-1185">Reference proteome</keyword>
<dbReference type="Gene3D" id="1.20.5.1030">
    <property type="entry name" value="Preprotein translocase secy subunit"/>
    <property type="match status" value="1"/>
</dbReference>
<dbReference type="PANTHER" id="PTHR33910:SF1">
    <property type="entry name" value="PROTEIN TRANSLOCASE SUBUNIT SECE"/>
    <property type="match status" value="1"/>
</dbReference>
<evidence type="ECO:0000313" key="10">
    <source>
        <dbReference type="EMBL" id="URI09896.1"/>
    </source>
</evidence>
<feature type="transmembrane region" description="Helical" evidence="9">
    <location>
        <begin position="43"/>
        <end position="62"/>
    </location>
</feature>
<feature type="transmembrane region" description="Helical" evidence="9">
    <location>
        <begin position="91"/>
        <end position="111"/>
    </location>
</feature>
<keyword evidence="5 9" id="KW-0653">Protein transport</keyword>
<gene>
    <name evidence="9 10" type="primary">secE</name>
    <name evidence="10" type="ORF">MW290_30610</name>
</gene>
<evidence type="ECO:0000256" key="8">
    <source>
        <dbReference type="ARBA" id="ARBA00023136"/>
    </source>
</evidence>
<dbReference type="NCBIfam" id="NF004371">
    <property type="entry name" value="PRK05740.1-1"/>
    <property type="match status" value="1"/>
</dbReference>
<dbReference type="PRINTS" id="PR01650">
    <property type="entry name" value="SECETRNLCASE"/>
</dbReference>
<comment type="caution">
    <text evidence="9">Lacks conserved residue(s) required for the propagation of feature annotation.</text>
</comment>
<keyword evidence="4 9" id="KW-0812">Transmembrane</keyword>
<dbReference type="EMBL" id="CP097636">
    <property type="protein sequence ID" value="URI09896.1"/>
    <property type="molecule type" value="Genomic_DNA"/>
</dbReference>
<keyword evidence="2 9" id="KW-0813">Transport</keyword>
<evidence type="ECO:0000256" key="9">
    <source>
        <dbReference type="HAMAP-Rule" id="MF_00422"/>
    </source>
</evidence>
<dbReference type="Pfam" id="PF00584">
    <property type="entry name" value="SecE"/>
    <property type="match status" value="1"/>
</dbReference>
<keyword evidence="7 9" id="KW-0811">Translocation</keyword>
<evidence type="ECO:0000256" key="2">
    <source>
        <dbReference type="ARBA" id="ARBA00022448"/>
    </source>
</evidence>
<comment type="subcellular location">
    <subcellularLocation>
        <location evidence="1">Membrane</location>
    </subcellularLocation>
</comment>
<evidence type="ECO:0000256" key="3">
    <source>
        <dbReference type="ARBA" id="ARBA00022475"/>
    </source>
</evidence>
<reference evidence="10" key="1">
    <citation type="submission" date="2022-05" db="EMBL/GenBank/DDBJ databases">
        <title>An RpoN-dependent PEP-CTERM gene is involved in floc formation of an Aquincola tertiaricarbonis strain.</title>
        <authorList>
            <person name="Qiu D."/>
            <person name="Xia M."/>
        </authorList>
    </citation>
    <scope>NUCLEOTIDE SEQUENCE</scope>
    <source>
        <strain evidence="10">RN12</strain>
    </source>
</reference>
<evidence type="ECO:0000256" key="7">
    <source>
        <dbReference type="ARBA" id="ARBA00023010"/>
    </source>
</evidence>
<dbReference type="Proteomes" id="UP001056201">
    <property type="component" value="Chromosome 2"/>
</dbReference>
<evidence type="ECO:0000256" key="6">
    <source>
        <dbReference type="ARBA" id="ARBA00022989"/>
    </source>
</evidence>
<dbReference type="HAMAP" id="MF_00422">
    <property type="entry name" value="SecE"/>
    <property type="match status" value="1"/>
</dbReference>